<dbReference type="PANTHER" id="PTHR10869">
    <property type="entry name" value="PROLYL 4-HYDROXYLASE ALPHA SUBUNIT"/>
    <property type="match status" value="1"/>
</dbReference>
<evidence type="ECO:0000256" key="2">
    <source>
        <dbReference type="ARBA" id="ARBA00022723"/>
    </source>
</evidence>
<evidence type="ECO:0000256" key="3">
    <source>
        <dbReference type="ARBA" id="ARBA00022964"/>
    </source>
</evidence>
<dbReference type="OrthoDB" id="69177at2759"/>
<evidence type="ECO:0000256" key="4">
    <source>
        <dbReference type="ARBA" id="ARBA00023002"/>
    </source>
</evidence>
<evidence type="ECO:0000256" key="5">
    <source>
        <dbReference type="ARBA" id="ARBA00023004"/>
    </source>
</evidence>
<protein>
    <recommendedName>
        <fullName evidence="6">Prolyl 4-hydroxylase alpha subunit domain-containing protein</fullName>
    </recommendedName>
</protein>
<dbReference type="Proteomes" id="UP000626109">
    <property type="component" value="Unassembled WGS sequence"/>
</dbReference>
<keyword evidence="4" id="KW-0560">Oxidoreductase</keyword>
<keyword evidence="5" id="KW-0408">Iron</keyword>
<reference evidence="7" key="1">
    <citation type="submission" date="2021-02" db="EMBL/GenBank/DDBJ databases">
        <authorList>
            <person name="Dougan E. K."/>
            <person name="Rhodes N."/>
            <person name="Thang M."/>
            <person name="Chan C."/>
        </authorList>
    </citation>
    <scope>NUCLEOTIDE SEQUENCE</scope>
</reference>
<evidence type="ECO:0000313" key="7">
    <source>
        <dbReference type="EMBL" id="CAE8584957.1"/>
    </source>
</evidence>
<dbReference type="Proteomes" id="UP000654075">
    <property type="component" value="Unassembled WGS sequence"/>
</dbReference>
<organism evidence="7 9">
    <name type="scientific">Polarella glacialis</name>
    <name type="common">Dinoflagellate</name>
    <dbReference type="NCBI Taxonomy" id="89957"/>
    <lineage>
        <taxon>Eukaryota</taxon>
        <taxon>Sar</taxon>
        <taxon>Alveolata</taxon>
        <taxon>Dinophyceae</taxon>
        <taxon>Suessiales</taxon>
        <taxon>Suessiaceae</taxon>
        <taxon>Polarella</taxon>
    </lineage>
</organism>
<dbReference type="SMART" id="SM00702">
    <property type="entry name" value="P4Hc"/>
    <property type="match status" value="1"/>
</dbReference>
<gene>
    <name evidence="7" type="ORF">PGLA1383_LOCUS3878</name>
    <name evidence="8" type="ORF">PGLA2088_LOCUS9765</name>
</gene>
<accession>A0A813DH74</accession>
<evidence type="ECO:0000256" key="1">
    <source>
        <dbReference type="ARBA" id="ARBA00001961"/>
    </source>
</evidence>
<dbReference type="AlphaFoldDB" id="A0A813DH74"/>
<name>A0A813DH74_POLGL</name>
<dbReference type="GO" id="GO:0004656">
    <property type="term" value="F:procollagen-proline 4-dioxygenase activity"/>
    <property type="evidence" value="ECO:0007669"/>
    <property type="project" value="TreeGrafter"/>
</dbReference>
<proteinExistence type="predicted"/>
<dbReference type="InterPro" id="IPR045054">
    <property type="entry name" value="P4HA-like"/>
</dbReference>
<evidence type="ECO:0000313" key="8">
    <source>
        <dbReference type="EMBL" id="CAE8652533.1"/>
    </source>
</evidence>
<dbReference type="InterPro" id="IPR006620">
    <property type="entry name" value="Pro_4_hyd_alph"/>
</dbReference>
<evidence type="ECO:0000313" key="9">
    <source>
        <dbReference type="Proteomes" id="UP000654075"/>
    </source>
</evidence>
<keyword evidence="2" id="KW-0479">Metal-binding</keyword>
<sequence length="288" mass="31494">MELRDGVDFVRIRSSEYSIGSTSRGDSAAQALWELRSSLLHDTPKLSEKQSSEPVVGIPGAFTVAGLLSEDECDSFVCFLEQVGFLESKVIAKVTANRKPWMRHNDVSVIVIPERMATELSRRLKPFIPGYGAGENARCSPNFINTCLRCYRYRFECRSNGEPGVPHGVPHFFGPHHDIEQQPMTIVGGMLQEDTCRRSHTSQMSVLFYLSGGHQGGDTIFEPPPSNTTTTGDTTTTGISVAPVKGGALCFWHGQHSLSPAHSGSALSAGPGPKYVIRTDVFFDTEED</sequence>
<keyword evidence="9" id="KW-1185">Reference proteome</keyword>
<dbReference type="Gene3D" id="2.60.120.620">
    <property type="entry name" value="q2cbj1_9rhob like domain"/>
    <property type="match status" value="1"/>
</dbReference>
<dbReference type="EMBL" id="CAJNNW010010835">
    <property type="protein sequence ID" value="CAE8652533.1"/>
    <property type="molecule type" value="Genomic_DNA"/>
</dbReference>
<dbReference type="GO" id="GO:0005783">
    <property type="term" value="C:endoplasmic reticulum"/>
    <property type="evidence" value="ECO:0007669"/>
    <property type="project" value="TreeGrafter"/>
</dbReference>
<dbReference type="PANTHER" id="PTHR10869:SF236">
    <property type="entry name" value="PROLYL 4-HYDROXYLASE ALPHA SUBUNIT DOMAIN-CONTAINING PROTEIN"/>
    <property type="match status" value="1"/>
</dbReference>
<dbReference type="GO" id="GO:0005506">
    <property type="term" value="F:iron ion binding"/>
    <property type="evidence" value="ECO:0007669"/>
    <property type="project" value="InterPro"/>
</dbReference>
<feature type="domain" description="Prolyl 4-hydroxylase alpha subunit" evidence="6">
    <location>
        <begin position="59"/>
        <end position="282"/>
    </location>
</feature>
<comment type="caution">
    <text evidence="7">The sequence shown here is derived from an EMBL/GenBank/DDBJ whole genome shotgun (WGS) entry which is preliminary data.</text>
</comment>
<evidence type="ECO:0000259" key="6">
    <source>
        <dbReference type="SMART" id="SM00702"/>
    </source>
</evidence>
<comment type="cofactor">
    <cofactor evidence="1">
        <name>L-ascorbate</name>
        <dbReference type="ChEBI" id="CHEBI:38290"/>
    </cofactor>
</comment>
<dbReference type="GO" id="GO:0031418">
    <property type="term" value="F:L-ascorbic acid binding"/>
    <property type="evidence" value="ECO:0007669"/>
    <property type="project" value="InterPro"/>
</dbReference>
<keyword evidence="3" id="KW-0223">Dioxygenase</keyword>
<dbReference type="EMBL" id="CAJNNV010001395">
    <property type="protein sequence ID" value="CAE8584957.1"/>
    <property type="molecule type" value="Genomic_DNA"/>
</dbReference>